<evidence type="ECO:0008006" key="5">
    <source>
        <dbReference type="Google" id="ProtNLM"/>
    </source>
</evidence>
<dbReference type="AlphaFoldDB" id="A0A2C5ZYE7"/>
<dbReference type="NCBIfam" id="NF033175">
    <property type="entry name" value="fuso_auto_Nterm"/>
    <property type="match status" value="1"/>
</dbReference>
<keyword evidence="2" id="KW-1133">Transmembrane helix</keyword>
<keyword evidence="2" id="KW-0812">Transmembrane</keyword>
<sequence length="1191" mass="126002">MLDYTKVESRLKSFLKNNKKLGYSVALLVSFLINGGFSYAVETRAELRDKIVQEQDNVSQMLKDADKSISNIELKIKKLTQRGEFWVKPLERSYQVAFITSFGNYTKNRNRTDQNFTEPEYNVPATNGQSGNSGNRYVVDINGITVLANNKATTGNSSSYRGNYNYNGRNLGEYGIVKNPLEFVDKIDFGASITPKAVTEKTVVVKTVSETKVTEPKVSVSKIDVSRVTVTPPAAPIISAPANPGNPSVNVTAPGAITPLGTITVAAIPAINVSVATPTVGAAPTVNAPTVATPPTPAGFSPKLISPPEKPDAPTVVAPTNFTPPALNFVGTGFYQSWGIGSSVTAKYGGVDSSIVIENYENYKTDVSHSATNPFEIITGTGTGGVKWNGKLNAWTTNGENKAVGGTPARNFNFSETLTTGSIGGARSAFINELRDHDAVIEGNYKMTYNGGDPTTIPALSYTKMFISYNPAGRNTGEPGTVSQSGLAGWLGQSTKRTATFRGTLELNGSPNKNPNGSLYEILVGVEHQLWDSQDNRDGYSNLVNEGDFILKSGYNVIGIMFDSEAINEDGRTKHNNNTANNKGRIIIKNENSIGIDFGAYAVQSWLPLDVTLGNIIVEGKNNYGFRMKNIGLNTYYDDVTVSGGGVGKTVTVGGKNNVGLAIGKSLSSNPQPYTETGNLNHGVLDKNNPISNFFGINVKVIGEETVGFLRLSDSSSDNTNDFVFNNQTMGIFELGKGAKNSTLIRTDKYGVQVRKDITSTGKDDHGNDNTGSGNTILHANGEAQHIHNYNKITVGKGFTQTTGMAATGIATTAKVNILNEGTIEIQGKKGIGMYVDEYTKGKSSGTIKMSGAGDVDAKGNVGSAENVGISNAGDFEFLGTLEVNGKKSSGIYNTGTTTISVGTNPTDVTKITATNGATALYSKGNNTKIESNVTGKKLKITVNAGTTKQGLAAYAEDKSKIILKDSEISITGGAAGVASFNAGTKIDLEEATLTYNGDGYAVYSDGNGEVNLKKTTINLLGSSTAFDVDLGAATLPTILDANTRINVKSDDVIAFNLKRATGLTTVGGIVTDTTNGILKKIEDKLGLGANSLTNLFVGSTATKYKVAAVDGGTITIGNLDKSGVSTDTVADKKDGYEYFNRFLAQRLVATTALNSTIKAVLTTTDATARYNGQVTGFEMNSSKNATTNAE</sequence>
<evidence type="ECO:0000313" key="3">
    <source>
        <dbReference type="EMBL" id="PHI04390.1"/>
    </source>
</evidence>
<comment type="caution">
    <text evidence="3">The sequence shown here is derived from an EMBL/GenBank/DDBJ whole genome shotgun (WGS) entry which is preliminary data.</text>
</comment>
<evidence type="ECO:0000313" key="4">
    <source>
        <dbReference type="Proteomes" id="UP000221504"/>
    </source>
</evidence>
<dbReference type="EMBL" id="NIRM01000004">
    <property type="protein sequence ID" value="PHI04390.1"/>
    <property type="molecule type" value="Genomic_DNA"/>
</dbReference>
<organism evidence="3 4">
    <name type="scientific">Fusobacterium nucleatum subsp. polymorphum</name>
    <name type="common">Fusobacterium polymorphum</name>
    <dbReference type="NCBI Taxonomy" id="76857"/>
    <lineage>
        <taxon>Bacteria</taxon>
        <taxon>Fusobacteriati</taxon>
        <taxon>Fusobacteriota</taxon>
        <taxon>Fusobacteriia</taxon>
        <taxon>Fusobacteriales</taxon>
        <taxon>Fusobacteriaceae</taxon>
        <taxon>Fusobacterium</taxon>
    </lineage>
</organism>
<evidence type="ECO:0000256" key="2">
    <source>
        <dbReference type="SAM" id="Phobius"/>
    </source>
</evidence>
<feature type="non-terminal residue" evidence="3">
    <location>
        <position position="1191"/>
    </location>
</feature>
<dbReference type="InterPro" id="IPR053787">
    <property type="entry name" value="Autotransptr-assoc_N"/>
</dbReference>
<name>A0A2C5ZYE7_FUSNP</name>
<keyword evidence="2" id="KW-0472">Membrane</keyword>
<feature type="coiled-coil region" evidence="1">
    <location>
        <begin position="44"/>
        <end position="82"/>
    </location>
</feature>
<gene>
    <name evidence="3" type="ORF">CBG52_11600</name>
</gene>
<dbReference type="RefSeq" id="WP_144039574.1">
    <property type="nucleotide sequence ID" value="NZ_NIRM01000004.1"/>
</dbReference>
<protein>
    <recommendedName>
        <fullName evidence="5">Autotransporter domain-containing protein</fullName>
    </recommendedName>
</protein>
<accession>A0A2C5ZYE7</accession>
<feature type="transmembrane region" description="Helical" evidence="2">
    <location>
        <begin position="21"/>
        <end position="41"/>
    </location>
</feature>
<proteinExistence type="predicted"/>
<evidence type="ECO:0000256" key="1">
    <source>
        <dbReference type="SAM" id="Coils"/>
    </source>
</evidence>
<reference evidence="3 4" key="1">
    <citation type="submission" date="2017-06" db="EMBL/GenBank/DDBJ databases">
        <title>Draft genome sequence of Fusobacterium nucleatum subsp. polymorphum KCOM 1267 (=ChDC F290).</title>
        <authorList>
            <person name="Kook J.-K."/>
            <person name="Park S.-N."/>
            <person name="Lim Y.K."/>
            <person name="Roh H."/>
        </authorList>
    </citation>
    <scope>NUCLEOTIDE SEQUENCE [LARGE SCALE GENOMIC DNA]</scope>
    <source>
        <strain evidence="4">KCOM 1267(ChDC F290)</strain>
    </source>
</reference>
<keyword evidence="1" id="KW-0175">Coiled coil</keyword>
<dbReference type="Proteomes" id="UP000221504">
    <property type="component" value="Unassembled WGS sequence"/>
</dbReference>